<dbReference type="VEuPathDB" id="FungiDB:MCYG_05941"/>
<dbReference type="RefSeq" id="XP_002846072.1">
    <property type="nucleotide sequence ID" value="XM_002846026.1"/>
</dbReference>
<dbReference type="AlphaFoldDB" id="C5FTB9"/>
<proteinExistence type="predicted"/>
<organism evidence="1 2">
    <name type="scientific">Arthroderma otae (strain ATCC MYA-4605 / CBS 113480)</name>
    <name type="common">Microsporum canis</name>
    <dbReference type="NCBI Taxonomy" id="554155"/>
    <lineage>
        <taxon>Eukaryota</taxon>
        <taxon>Fungi</taxon>
        <taxon>Dikarya</taxon>
        <taxon>Ascomycota</taxon>
        <taxon>Pezizomycotina</taxon>
        <taxon>Eurotiomycetes</taxon>
        <taxon>Eurotiomycetidae</taxon>
        <taxon>Onygenales</taxon>
        <taxon>Arthrodermataceae</taxon>
        <taxon>Microsporum</taxon>
    </lineage>
</organism>
<gene>
    <name evidence="1" type="ORF">MCYG_05941</name>
</gene>
<dbReference type="GeneID" id="9224361"/>
<dbReference type="HOGENOM" id="CLU_2170489_0_0_1"/>
<protein>
    <submittedName>
        <fullName evidence="1">Uncharacterized protein</fullName>
    </submittedName>
</protein>
<dbReference type="EMBL" id="DS995705">
    <property type="protein sequence ID" value="EEQ33122.1"/>
    <property type="molecule type" value="Genomic_DNA"/>
</dbReference>
<dbReference type="Proteomes" id="UP000002035">
    <property type="component" value="Unassembled WGS sequence"/>
</dbReference>
<name>C5FTB9_ARTOC</name>
<evidence type="ECO:0000313" key="2">
    <source>
        <dbReference type="Proteomes" id="UP000002035"/>
    </source>
</evidence>
<sequence length="110" mass="12404">MLAPGKKERMYQWNRWSHSGVILSQIKNAPQTMYADDIQQKELIHSHAKRDKSGFAAVPVESQVKKVDITLYGAFIRGPKSSHSDIWAFNGHRITTQKGSPTVKALWTVA</sequence>
<reference evidence="2" key="1">
    <citation type="journal article" date="2012" name="MBio">
        <title>Comparative genome analysis of Trichophyton rubrum and related dermatophytes reveals candidate genes involved in infection.</title>
        <authorList>
            <person name="Martinez D.A."/>
            <person name="Oliver B.G."/>
            <person name="Graeser Y."/>
            <person name="Goldberg J.M."/>
            <person name="Li W."/>
            <person name="Martinez-Rossi N.M."/>
            <person name="Monod M."/>
            <person name="Shelest E."/>
            <person name="Barton R.C."/>
            <person name="Birch E."/>
            <person name="Brakhage A.A."/>
            <person name="Chen Z."/>
            <person name="Gurr S.J."/>
            <person name="Heiman D."/>
            <person name="Heitman J."/>
            <person name="Kosti I."/>
            <person name="Rossi A."/>
            <person name="Saif S."/>
            <person name="Samalova M."/>
            <person name="Saunders C.W."/>
            <person name="Shea T."/>
            <person name="Summerbell R.C."/>
            <person name="Xu J."/>
            <person name="Young S."/>
            <person name="Zeng Q."/>
            <person name="Birren B.W."/>
            <person name="Cuomo C.A."/>
            <person name="White T.C."/>
        </authorList>
    </citation>
    <scope>NUCLEOTIDE SEQUENCE [LARGE SCALE GENOMIC DNA]</scope>
    <source>
        <strain evidence="2">ATCC MYA-4605 / CBS 113480</strain>
    </source>
</reference>
<keyword evidence="2" id="KW-1185">Reference proteome</keyword>
<evidence type="ECO:0000313" key="1">
    <source>
        <dbReference type="EMBL" id="EEQ33122.1"/>
    </source>
</evidence>
<accession>C5FTB9</accession>